<sequence>MSSAIDTAGRWLEVLATGAVAEWDGLVDPDFSMHVPFMPGESPEPTVGLEPNRARVAALWAAWEQFEFTDTEIHAAADDPELIFVTSRSVAKTVWGAPYENRYMIRLRVHDGIVREHLEFMNPAPVLAAFEGHL</sequence>
<name>A0A1X0D6P1_9MYCO</name>
<dbReference type="EMBL" id="MVHS01000039">
    <property type="protein sequence ID" value="ORA68028.1"/>
    <property type="molecule type" value="Genomic_DNA"/>
</dbReference>
<dbReference type="AlphaFoldDB" id="A0A1X0D6P1"/>
<evidence type="ECO:0000313" key="2">
    <source>
        <dbReference type="Proteomes" id="UP000192801"/>
    </source>
</evidence>
<dbReference type="OrthoDB" id="6657864at2"/>
<keyword evidence="2" id="KW-1185">Reference proteome</keyword>
<dbReference type="Proteomes" id="UP000192801">
    <property type="component" value="Unassembled WGS sequence"/>
</dbReference>
<dbReference type="InterPro" id="IPR032710">
    <property type="entry name" value="NTF2-like_dom_sf"/>
</dbReference>
<proteinExistence type="predicted"/>
<dbReference type="InterPro" id="IPR037401">
    <property type="entry name" value="SnoaL-like"/>
</dbReference>
<evidence type="ECO:0000313" key="1">
    <source>
        <dbReference type="EMBL" id="ORA68028.1"/>
    </source>
</evidence>
<dbReference type="Pfam" id="PF12680">
    <property type="entry name" value="SnoaL_2"/>
    <property type="match status" value="1"/>
</dbReference>
<comment type="caution">
    <text evidence="1">The sequence shown here is derived from an EMBL/GenBank/DDBJ whole genome shotgun (WGS) entry which is preliminary data.</text>
</comment>
<organism evidence="1 2">
    <name type="scientific">Mycolicibacterium insubricum</name>
    <dbReference type="NCBI Taxonomy" id="444597"/>
    <lineage>
        <taxon>Bacteria</taxon>
        <taxon>Bacillati</taxon>
        <taxon>Actinomycetota</taxon>
        <taxon>Actinomycetes</taxon>
        <taxon>Mycobacteriales</taxon>
        <taxon>Mycobacteriaceae</taxon>
        <taxon>Mycolicibacterium</taxon>
    </lineage>
</organism>
<dbReference type="RefSeq" id="WP_083032042.1">
    <property type="nucleotide sequence ID" value="NZ_AP022618.1"/>
</dbReference>
<dbReference type="SUPFAM" id="SSF54427">
    <property type="entry name" value="NTF2-like"/>
    <property type="match status" value="1"/>
</dbReference>
<gene>
    <name evidence="1" type="ORF">BST26_15090</name>
</gene>
<dbReference type="Gene3D" id="3.10.450.50">
    <property type="match status" value="1"/>
</dbReference>
<accession>A0A1X0D6P1</accession>
<reference evidence="1 2" key="1">
    <citation type="submission" date="2016-12" db="EMBL/GenBank/DDBJ databases">
        <title>The new phylogeny of genus Mycobacterium.</title>
        <authorList>
            <person name="Tortoli E."/>
            <person name="Trovato A."/>
            <person name="Cirillo D.M."/>
        </authorList>
    </citation>
    <scope>NUCLEOTIDE SEQUENCE [LARGE SCALE GENOMIC DNA]</scope>
    <source>
        <strain evidence="1 2">DSM 45130</strain>
    </source>
</reference>
<protein>
    <submittedName>
        <fullName evidence="1">Uncharacterized protein</fullName>
    </submittedName>
</protein>
<dbReference type="STRING" id="444597.BST26_15090"/>